<dbReference type="RefSeq" id="XP_012649702.1">
    <property type="nucleotide sequence ID" value="XM_012794248.1"/>
</dbReference>
<gene>
    <name evidence="1" type="ORF">BmR1_04g05480</name>
</gene>
<dbReference type="VEuPathDB" id="PiroplasmaDB:BmR1_04g05480"/>
<reference evidence="1 2" key="1">
    <citation type="journal article" date="2012" name="Nucleic Acids Res.">
        <title>Sequencing of the smallest Apicomplexan genome from the human pathogen Babesia microti.</title>
        <authorList>
            <person name="Cornillot E."/>
            <person name="Hadj-Kaddour K."/>
            <person name="Dassouli A."/>
            <person name="Noel B."/>
            <person name="Ranwez V."/>
            <person name="Vacherie B."/>
            <person name="Augagneur Y."/>
            <person name="Bres V."/>
            <person name="Duclos A."/>
            <person name="Randazzo S."/>
            <person name="Carcy B."/>
            <person name="Debierre-Grockiego F."/>
            <person name="Delbecq S."/>
            <person name="Moubri-Menage K."/>
            <person name="Shams-Eldin H."/>
            <person name="Usmani-Brown S."/>
            <person name="Bringaud F."/>
            <person name="Wincker P."/>
            <person name="Vivares C.P."/>
            <person name="Schwarz R.T."/>
            <person name="Schetters T.P."/>
            <person name="Krause P.J."/>
            <person name="Gorenflot A."/>
            <person name="Berry V."/>
            <person name="Barbe V."/>
            <person name="Ben Mamoun C."/>
        </authorList>
    </citation>
    <scope>NUCLEOTIDE SEQUENCE [LARGE SCALE GENOMIC DNA]</scope>
    <source>
        <strain evidence="1 2">RI</strain>
    </source>
</reference>
<evidence type="ECO:0000313" key="2">
    <source>
        <dbReference type="Proteomes" id="UP000002899"/>
    </source>
</evidence>
<name>I7I9M4_BABMR</name>
<organism evidence="1 2">
    <name type="scientific">Babesia microti (strain RI)</name>
    <dbReference type="NCBI Taxonomy" id="1133968"/>
    <lineage>
        <taxon>Eukaryota</taxon>
        <taxon>Sar</taxon>
        <taxon>Alveolata</taxon>
        <taxon>Apicomplexa</taxon>
        <taxon>Aconoidasida</taxon>
        <taxon>Piroplasmida</taxon>
        <taxon>Babesiidae</taxon>
        <taxon>Babesia</taxon>
    </lineage>
</organism>
<dbReference type="GeneID" id="24425739"/>
<dbReference type="Gene3D" id="2.40.160.10">
    <property type="entry name" value="Porin"/>
    <property type="match status" value="1"/>
</dbReference>
<keyword evidence="2" id="KW-1185">Reference proteome</keyword>
<protein>
    <recommendedName>
        <fullName evidence="3">Voltage-dependent anion-selective channel protein</fullName>
    </recommendedName>
</protein>
<dbReference type="EMBL" id="LN871599">
    <property type="protein sequence ID" value="CCF75294.1"/>
    <property type="molecule type" value="Genomic_DNA"/>
</dbReference>
<accession>I7I9M4</accession>
<dbReference type="Proteomes" id="UP000002899">
    <property type="component" value="Chromosome IV"/>
</dbReference>
<proteinExistence type="predicted"/>
<dbReference type="InterPro" id="IPR023614">
    <property type="entry name" value="Porin_dom_sf"/>
</dbReference>
<reference evidence="1 2" key="3">
    <citation type="journal article" date="2016" name="Sci. Rep.">
        <title>Genome-wide diversity and gene expression profiling of Babesia microti isolates identify polymorphic genes that mediate host-pathogen interactions.</title>
        <authorList>
            <person name="Silva J.C."/>
            <person name="Cornillot E."/>
            <person name="McCracken C."/>
            <person name="Usmani-Brown S."/>
            <person name="Dwivedi A."/>
            <person name="Ifeonu O.O."/>
            <person name="Crabtree J."/>
            <person name="Gotia H.T."/>
            <person name="Virji A.Z."/>
            <person name="Reynes C."/>
            <person name="Colinge J."/>
            <person name="Kumar V."/>
            <person name="Lawres L."/>
            <person name="Pazzi J.E."/>
            <person name="Pablo J.V."/>
            <person name="Hung C."/>
            <person name="Brancato J."/>
            <person name="Kumari P."/>
            <person name="Orvis J."/>
            <person name="Tretina K."/>
            <person name="Chibucos M."/>
            <person name="Ott S."/>
            <person name="Sadzewicz L."/>
            <person name="Sengamalay N."/>
            <person name="Shetty A.C."/>
            <person name="Su Q."/>
            <person name="Tallon L."/>
            <person name="Fraser C.M."/>
            <person name="Frutos R."/>
            <person name="Molina D.M."/>
            <person name="Krause P.J."/>
            <person name="Ben Mamoun C."/>
        </authorList>
    </citation>
    <scope>NUCLEOTIDE SEQUENCE [LARGE SCALE GENOMIC DNA]</scope>
    <source>
        <strain evidence="1 2">RI</strain>
    </source>
</reference>
<evidence type="ECO:0008006" key="3">
    <source>
        <dbReference type="Google" id="ProtNLM"/>
    </source>
</evidence>
<reference evidence="1 2" key="2">
    <citation type="journal article" date="2013" name="PLoS ONE">
        <title>Whole genome mapping and re-organization of the nuclear and mitochondrial genomes of Babesia microti isolates.</title>
        <authorList>
            <person name="Cornillot E."/>
            <person name="Dassouli A."/>
            <person name="Garg A."/>
            <person name="Pachikara N."/>
            <person name="Randazzo S."/>
            <person name="Depoix D."/>
            <person name="Carcy B."/>
            <person name="Delbecq S."/>
            <person name="Frutos R."/>
            <person name="Silva J.C."/>
            <person name="Sutton R."/>
            <person name="Krause P.J."/>
            <person name="Mamoun C.B."/>
        </authorList>
    </citation>
    <scope>NUCLEOTIDE SEQUENCE [LARGE SCALE GENOMIC DNA]</scope>
    <source>
        <strain evidence="1 2">RI</strain>
    </source>
</reference>
<dbReference type="KEGG" id="bmic:BmR1_04g05480"/>
<evidence type="ECO:0000313" key="1">
    <source>
        <dbReference type="EMBL" id="CCF75294.1"/>
    </source>
</evidence>
<sequence length="298" mass="33517">MEALDFDKLINSCCTNLLTKNYLGDNALTFEHKSSTDVADMTNVVNILKNGTLKSSTKFKKNINPFSFELKSTKSGDKSLDFIASIPRVKGMSIGTYIENKLKSGTNFNVSYQYSNKIYNGRIDFEPISRKMTCFGVNNLKLDFGTFTFGSQFVVDFKTKNINYALATAYETNLNDSFIKTSLKFKHANYKLFHPSVGSDIILSTTKGMYKKFVGAEAEYFIFDNKLTFTVGAQWYLTPHNIPKPTFVKAKCTQDYKAEVAFTHALTDNISCTLSSQGILSKEFNPQDLKFGFKLSVS</sequence>
<dbReference type="AlphaFoldDB" id="I7I9M4"/>